<dbReference type="RefSeq" id="WP_344980185.1">
    <property type="nucleotide sequence ID" value="NZ_BAAAVI010000073.1"/>
</dbReference>
<protein>
    <submittedName>
        <fullName evidence="1">Uncharacterized protein</fullName>
    </submittedName>
</protein>
<sequence>MTFASPFRRRPDPAVTAPGPLGRVGVLADVVVFLAGSDDRRLTGRNVRATCCPG</sequence>
<dbReference type="Proteomes" id="UP001500831">
    <property type="component" value="Unassembled WGS sequence"/>
</dbReference>
<keyword evidence="2" id="KW-1185">Reference proteome</keyword>
<proteinExistence type="predicted"/>
<name>A0ABN3W8K6_9ACTN</name>
<comment type="caution">
    <text evidence="1">The sequence shown here is derived from an EMBL/GenBank/DDBJ whole genome shotgun (WGS) entry which is preliminary data.</text>
</comment>
<evidence type="ECO:0000313" key="2">
    <source>
        <dbReference type="Proteomes" id="UP001500831"/>
    </source>
</evidence>
<accession>A0ABN3W8K6</accession>
<dbReference type="EMBL" id="BAAAVI010000073">
    <property type="protein sequence ID" value="GAA2902348.1"/>
    <property type="molecule type" value="Genomic_DNA"/>
</dbReference>
<evidence type="ECO:0000313" key="1">
    <source>
        <dbReference type="EMBL" id="GAA2902348.1"/>
    </source>
</evidence>
<reference evidence="1 2" key="1">
    <citation type="journal article" date="2019" name="Int. J. Syst. Evol. Microbiol.">
        <title>The Global Catalogue of Microorganisms (GCM) 10K type strain sequencing project: providing services to taxonomists for standard genome sequencing and annotation.</title>
        <authorList>
            <consortium name="The Broad Institute Genomics Platform"/>
            <consortium name="The Broad Institute Genome Sequencing Center for Infectious Disease"/>
            <person name="Wu L."/>
            <person name="Ma J."/>
        </authorList>
    </citation>
    <scope>NUCLEOTIDE SEQUENCE [LARGE SCALE GENOMIC DNA]</scope>
    <source>
        <strain evidence="1 2">JCM 6242</strain>
    </source>
</reference>
<organism evidence="1 2">
    <name type="scientific">Streptosporangium fragile</name>
    <dbReference type="NCBI Taxonomy" id="46186"/>
    <lineage>
        <taxon>Bacteria</taxon>
        <taxon>Bacillati</taxon>
        <taxon>Actinomycetota</taxon>
        <taxon>Actinomycetes</taxon>
        <taxon>Streptosporangiales</taxon>
        <taxon>Streptosporangiaceae</taxon>
        <taxon>Streptosporangium</taxon>
    </lineage>
</organism>
<gene>
    <name evidence="1" type="ORF">GCM10010517_68260</name>
</gene>